<evidence type="ECO:0000256" key="5">
    <source>
        <dbReference type="ARBA" id="ARBA00022679"/>
    </source>
</evidence>
<dbReference type="InterPro" id="IPR014729">
    <property type="entry name" value="Rossmann-like_a/b/a_fold"/>
</dbReference>
<comment type="catalytic activity">
    <reaction evidence="11">
        <text>5-taurinomethyluridine(34) in tRNA + S-sulfanyl-L-cysteinyl-[protein] + AH2 + ATP = 5-taurinomethyl-2-thiouridine(34) in tRNA + L-cysteinyl-[protein] + A + AMP + diphosphate + H(+)</text>
        <dbReference type="Rhea" id="RHEA:47040"/>
        <dbReference type="Rhea" id="RHEA-COMP:10131"/>
        <dbReference type="Rhea" id="RHEA-COMP:11726"/>
        <dbReference type="Rhea" id="RHEA-COMP:11732"/>
        <dbReference type="Rhea" id="RHEA-COMP:11733"/>
        <dbReference type="ChEBI" id="CHEBI:13193"/>
        <dbReference type="ChEBI" id="CHEBI:15378"/>
        <dbReference type="ChEBI" id="CHEBI:17499"/>
        <dbReference type="ChEBI" id="CHEBI:29950"/>
        <dbReference type="ChEBI" id="CHEBI:30616"/>
        <dbReference type="ChEBI" id="CHEBI:33019"/>
        <dbReference type="ChEBI" id="CHEBI:61963"/>
        <dbReference type="ChEBI" id="CHEBI:87171"/>
        <dbReference type="ChEBI" id="CHEBI:87172"/>
        <dbReference type="ChEBI" id="CHEBI:456215"/>
        <dbReference type="EC" id="2.8.1.14"/>
    </reaction>
</comment>
<dbReference type="Proteomes" id="UP000011087">
    <property type="component" value="Unassembled WGS sequence"/>
</dbReference>
<dbReference type="PaxDb" id="55529-EKX42984"/>
<evidence type="ECO:0000256" key="6">
    <source>
        <dbReference type="ARBA" id="ARBA00022694"/>
    </source>
</evidence>
<evidence type="ECO:0000256" key="11">
    <source>
        <dbReference type="ARBA" id="ARBA00049564"/>
    </source>
</evidence>
<comment type="function">
    <text evidence="1">Catalyzes the 2-thiolation of uridine at the wobble position (U34) of mitochondrial tRNA(Lys), tRNA(Glu) and tRNA(Gln). Required for the formation of 5-taurinomethyl-2-thiouridine (tm5s2U) of mitochondrial tRNA(Lys), tRNA(Glu), and tRNA(Gln) at the wobble position. ATP is required to activate the C2 atom of the wobble base.</text>
</comment>
<evidence type="ECO:0000256" key="4">
    <source>
        <dbReference type="ARBA" id="ARBA00022555"/>
    </source>
</evidence>
<sequence length="328" mass="36705">RHKTIAVALSGGVDSSVAALLLKRQGHKIFGIYMKNWEEEEEKGENKQVKHCSSAQDLLDVKSTCKQLDMELKQVNFVKEYWTDVFEPMLDGYLSDLTPNPDVACNRQIKFKLLLQHAFKLGADYLATGHYARLDHACDGTKLLRARDYNKDQSYFLSNVDGKCFDRVLFPLGDLLKSEVRNIAIEAHLPSARKRESMGLCFVGKRNFEDFISNYIPDDDPDVRSKMGNFVDLETGQVYGAHKGTHFYTIGKGARISGAPTKLYVCEKRGSDIMVVPGTNHDALLSLSCLVGPPHWISGKLPEELAAGGEFRCQCRLRNLGDIVPCSL</sequence>
<dbReference type="Pfam" id="PF03054">
    <property type="entry name" value="tRNA_Me_trans"/>
    <property type="match status" value="1"/>
</dbReference>
<dbReference type="STRING" id="905079.L1J4C4"/>
<evidence type="ECO:0000313" key="15">
    <source>
        <dbReference type="Proteomes" id="UP000011087"/>
    </source>
</evidence>
<dbReference type="eggNOG" id="KOG2805">
    <property type="taxonomic scope" value="Eukaryota"/>
</dbReference>
<dbReference type="EC" id="2.8.1.14" evidence="3"/>
<dbReference type="SUPFAM" id="SSF52402">
    <property type="entry name" value="Adenine nucleotide alpha hydrolases-like"/>
    <property type="match status" value="1"/>
</dbReference>
<dbReference type="HOGENOM" id="CLU_035188_1_0_1"/>
<gene>
    <name evidence="13" type="ORF">GUITHDRAFT_62025</name>
</gene>
<proteinExistence type="inferred from homology"/>
<dbReference type="InterPro" id="IPR046884">
    <property type="entry name" value="MnmA-like_central"/>
</dbReference>
<evidence type="ECO:0000313" key="14">
    <source>
        <dbReference type="EnsemblProtists" id="EKX42984"/>
    </source>
</evidence>
<dbReference type="EnsemblProtists" id="EKX42984">
    <property type="protein sequence ID" value="EKX42984"/>
    <property type="gene ID" value="GUITHDRAFT_62025"/>
</dbReference>
<evidence type="ECO:0000256" key="9">
    <source>
        <dbReference type="ARBA" id="ARBA00022884"/>
    </source>
</evidence>
<feature type="non-terminal residue" evidence="13">
    <location>
        <position position="1"/>
    </location>
</feature>
<dbReference type="FunFam" id="3.40.50.620:FF:000115">
    <property type="entry name" value="tRNA-specific 2-thiouridylase MnmA"/>
    <property type="match status" value="1"/>
</dbReference>
<dbReference type="PANTHER" id="PTHR11933">
    <property type="entry name" value="TRNA 5-METHYLAMINOMETHYL-2-THIOURIDYLATE -METHYLTRANSFERASE"/>
    <property type="match status" value="1"/>
</dbReference>
<dbReference type="RefSeq" id="XP_005829964.1">
    <property type="nucleotide sequence ID" value="XM_005829907.1"/>
</dbReference>
<dbReference type="InterPro" id="IPR023382">
    <property type="entry name" value="MnmA-like_central_sf"/>
</dbReference>
<evidence type="ECO:0000256" key="8">
    <source>
        <dbReference type="ARBA" id="ARBA00022840"/>
    </source>
</evidence>
<dbReference type="GO" id="GO:0002143">
    <property type="term" value="P:tRNA wobble position uridine thiolation"/>
    <property type="evidence" value="ECO:0007669"/>
    <property type="project" value="TreeGrafter"/>
</dbReference>
<evidence type="ECO:0000256" key="2">
    <source>
        <dbReference type="ARBA" id="ARBA00006191"/>
    </source>
</evidence>
<accession>L1J4C4</accession>
<dbReference type="PANTHER" id="PTHR11933:SF5">
    <property type="entry name" value="MITOCHONDRIAL TRNA-SPECIFIC 2-THIOURIDYLASE 1"/>
    <property type="match status" value="1"/>
</dbReference>
<reference evidence="14" key="3">
    <citation type="submission" date="2016-03" db="UniProtKB">
        <authorList>
            <consortium name="EnsemblProtists"/>
        </authorList>
    </citation>
    <scope>IDENTIFICATION</scope>
</reference>
<name>L1J4C4_GUITC</name>
<keyword evidence="10" id="KW-1015">Disulfide bond</keyword>
<dbReference type="NCBIfam" id="NF001138">
    <property type="entry name" value="PRK00143.1"/>
    <property type="match status" value="1"/>
</dbReference>
<dbReference type="CDD" id="cd01998">
    <property type="entry name" value="MnmA_TRMU-like"/>
    <property type="match status" value="1"/>
</dbReference>
<dbReference type="OMA" id="PFYVWDL"/>
<keyword evidence="5" id="KW-0808">Transferase</keyword>
<feature type="domain" description="tRNA-specific 2-thiouridylase MnmA-like central" evidence="12">
    <location>
        <begin position="224"/>
        <end position="269"/>
    </location>
</feature>
<dbReference type="Gene3D" id="2.30.30.280">
    <property type="entry name" value="Adenine nucleotide alpha hydrolases-like domains"/>
    <property type="match status" value="1"/>
</dbReference>
<reference evidence="15" key="2">
    <citation type="submission" date="2012-11" db="EMBL/GenBank/DDBJ databases">
        <authorList>
            <person name="Kuo A."/>
            <person name="Curtis B.A."/>
            <person name="Tanifuji G."/>
            <person name="Burki F."/>
            <person name="Gruber A."/>
            <person name="Irimia M."/>
            <person name="Maruyama S."/>
            <person name="Arias M.C."/>
            <person name="Ball S.G."/>
            <person name="Gile G.H."/>
            <person name="Hirakawa Y."/>
            <person name="Hopkins J.F."/>
            <person name="Rensing S.A."/>
            <person name="Schmutz J."/>
            <person name="Symeonidi A."/>
            <person name="Elias M."/>
            <person name="Eveleigh R.J."/>
            <person name="Herman E.K."/>
            <person name="Klute M.J."/>
            <person name="Nakayama T."/>
            <person name="Obornik M."/>
            <person name="Reyes-Prieto A."/>
            <person name="Armbrust E.V."/>
            <person name="Aves S.J."/>
            <person name="Beiko R.G."/>
            <person name="Coutinho P."/>
            <person name="Dacks J.B."/>
            <person name="Durnford D.G."/>
            <person name="Fast N.M."/>
            <person name="Green B.R."/>
            <person name="Grisdale C."/>
            <person name="Hempe F."/>
            <person name="Henrissat B."/>
            <person name="Hoppner M.P."/>
            <person name="Ishida K.-I."/>
            <person name="Kim E."/>
            <person name="Koreny L."/>
            <person name="Kroth P.G."/>
            <person name="Liu Y."/>
            <person name="Malik S.-B."/>
            <person name="Maier U.G."/>
            <person name="McRose D."/>
            <person name="Mock T."/>
            <person name="Neilson J.A."/>
            <person name="Onodera N.T."/>
            <person name="Poole A.M."/>
            <person name="Pritham E.J."/>
            <person name="Richards T.A."/>
            <person name="Rocap G."/>
            <person name="Roy S.W."/>
            <person name="Sarai C."/>
            <person name="Schaack S."/>
            <person name="Shirato S."/>
            <person name="Slamovits C.H."/>
            <person name="Spencer D.F."/>
            <person name="Suzuki S."/>
            <person name="Worden A.Z."/>
            <person name="Zauner S."/>
            <person name="Barry K."/>
            <person name="Bell C."/>
            <person name="Bharti A.K."/>
            <person name="Crow J.A."/>
            <person name="Grimwood J."/>
            <person name="Kramer R."/>
            <person name="Lindquist E."/>
            <person name="Lucas S."/>
            <person name="Salamov A."/>
            <person name="McFadden G.I."/>
            <person name="Lane C.E."/>
            <person name="Keeling P.J."/>
            <person name="Gray M.W."/>
            <person name="Grigoriev I.V."/>
            <person name="Archibald J.M."/>
        </authorList>
    </citation>
    <scope>NUCLEOTIDE SEQUENCE</scope>
    <source>
        <strain evidence="15">CCMP2712</strain>
    </source>
</reference>
<dbReference type="GO" id="GO:0005524">
    <property type="term" value="F:ATP binding"/>
    <property type="evidence" value="ECO:0007669"/>
    <property type="project" value="UniProtKB-KW"/>
</dbReference>
<evidence type="ECO:0000256" key="7">
    <source>
        <dbReference type="ARBA" id="ARBA00022741"/>
    </source>
</evidence>
<keyword evidence="8" id="KW-0067">ATP-binding</keyword>
<comment type="similarity">
    <text evidence="2">Belongs to the MnmA/TRMU family.</text>
</comment>
<dbReference type="EMBL" id="JH993013">
    <property type="protein sequence ID" value="EKX42984.1"/>
    <property type="molecule type" value="Genomic_DNA"/>
</dbReference>
<dbReference type="Gene3D" id="3.40.50.620">
    <property type="entry name" value="HUPs"/>
    <property type="match status" value="1"/>
</dbReference>
<organism evidence="13">
    <name type="scientific">Guillardia theta (strain CCMP2712)</name>
    <name type="common">Cryptophyte</name>
    <dbReference type="NCBI Taxonomy" id="905079"/>
    <lineage>
        <taxon>Eukaryota</taxon>
        <taxon>Cryptophyceae</taxon>
        <taxon>Pyrenomonadales</taxon>
        <taxon>Geminigeraceae</taxon>
        <taxon>Guillardia</taxon>
    </lineage>
</organism>
<keyword evidence="9" id="KW-0694">RNA-binding</keyword>
<reference evidence="13 15" key="1">
    <citation type="journal article" date="2012" name="Nature">
        <title>Algal genomes reveal evolutionary mosaicism and the fate of nucleomorphs.</title>
        <authorList>
            <consortium name="DOE Joint Genome Institute"/>
            <person name="Curtis B.A."/>
            <person name="Tanifuji G."/>
            <person name="Burki F."/>
            <person name="Gruber A."/>
            <person name="Irimia M."/>
            <person name="Maruyama S."/>
            <person name="Arias M.C."/>
            <person name="Ball S.G."/>
            <person name="Gile G.H."/>
            <person name="Hirakawa Y."/>
            <person name="Hopkins J.F."/>
            <person name="Kuo A."/>
            <person name="Rensing S.A."/>
            <person name="Schmutz J."/>
            <person name="Symeonidi A."/>
            <person name="Elias M."/>
            <person name="Eveleigh R.J."/>
            <person name="Herman E.K."/>
            <person name="Klute M.J."/>
            <person name="Nakayama T."/>
            <person name="Obornik M."/>
            <person name="Reyes-Prieto A."/>
            <person name="Armbrust E.V."/>
            <person name="Aves S.J."/>
            <person name="Beiko R.G."/>
            <person name="Coutinho P."/>
            <person name="Dacks J.B."/>
            <person name="Durnford D.G."/>
            <person name="Fast N.M."/>
            <person name="Green B.R."/>
            <person name="Grisdale C.J."/>
            <person name="Hempel F."/>
            <person name="Henrissat B."/>
            <person name="Hoppner M.P."/>
            <person name="Ishida K."/>
            <person name="Kim E."/>
            <person name="Koreny L."/>
            <person name="Kroth P.G."/>
            <person name="Liu Y."/>
            <person name="Malik S.B."/>
            <person name="Maier U.G."/>
            <person name="McRose D."/>
            <person name="Mock T."/>
            <person name="Neilson J.A."/>
            <person name="Onodera N.T."/>
            <person name="Poole A.M."/>
            <person name="Pritham E.J."/>
            <person name="Richards T.A."/>
            <person name="Rocap G."/>
            <person name="Roy S.W."/>
            <person name="Sarai C."/>
            <person name="Schaack S."/>
            <person name="Shirato S."/>
            <person name="Slamovits C.H."/>
            <person name="Spencer D.F."/>
            <person name="Suzuki S."/>
            <person name="Worden A.Z."/>
            <person name="Zauner S."/>
            <person name="Barry K."/>
            <person name="Bell C."/>
            <person name="Bharti A.K."/>
            <person name="Crow J.A."/>
            <person name="Grimwood J."/>
            <person name="Kramer R."/>
            <person name="Lindquist E."/>
            <person name="Lucas S."/>
            <person name="Salamov A."/>
            <person name="McFadden G.I."/>
            <person name="Lane C.E."/>
            <person name="Keeling P.J."/>
            <person name="Gray M.W."/>
            <person name="Grigoriev I.V."/>
            <person name="Archibald J.M."/>
        </authorList>
    </citation>
    <scope>NUCLEOTIDE SEQUENCE</scope>
    <source>
        <strain evidence="13 15">CCMP2712</strain>
    </source>
</reference>
<dbReference type="OrthoDB" id="3685at2759"/>
<evidence type="ECO:0000256" key="1">
    <source>
        <dbReference type="ARBA" id="ARBA00003986"/>
    </source>
</evidence>
<dbReference type="InterPro" id="IPR004506">
    <property type="entry name" value="MnmA-like"/>
</dbReference>
<protein>
    <recommendedName>
        <fullName evidence="3">tRNA-5-taurinomethyluridine 2-sulfurtransferase</fullName>
        <ecNumber evidence="3">2.8.1.14</ecNumber>
    </recommendedName>
</protein>
<evidence type="ECO:0000259" key="12">
    <source>
        <dbReference type="Pfam" id="PF20259"/>
    </source>
</evidence>
<dbReference type="GO" id="GO:0000049">
    <property type="term" value="F:tRNA binding"/>
    <property type="evidence" value="ECO:0007669"/>
    <property type="project" value="UniProtKB-KW"/>
</dbReference>
<evidence type="ECO:0000256" key="3">
    <source>
        <dbReference type="ARBA" id="ARBA00011953"/>
    </source>
</evidence>
<keyword evidence="6" id="KW-0819">tRNA processing</keyword>
<dbReference type="GeneID" id="17299612"/>
<keyword evidence="7" id="KW-0547">Nucleotide-binding</keyword>
<dbReference type="KEGG" id="gtt:GUITHDRAFT_62025"/>
<dbReference type="GO" id="GO:0061708">
    <property type="term" value="F:tRNA-5-taurinomethyluridine 2-sulfurtransferase"/>
    <property type="evidence" value="ECO:0007669"/>
    <property type="project" value="UniProtKB-EC"/>
</dbReference>
<evidence type="ECO:0000256" key="10">
    <source>
        <dbReference type="ARBA" id="ARBA00023157"/>
    </source>
</evidence>
<keyword evidence="4" id="KW-0820">tRNA-binding</keyword>
<dbReference type="NCBIfam" id="TIGR00420">
    <property type="entry name" value="trmU"/>
    <property type="match status" value="1"/>
</dbReference>
<evidence type="ECO:0000313" key="13">
    <source>
        <dbReference type="EMBL" id="EKX42984.1"/>
    </source>
</evidence>
<feature type="non-terminal residue" evidence="13">
    <location>
        <position position="328"/>
    </location>
</feature>
<dbReference type="AlphaFoldDB" id="L1J4C4"/>
<keyword evidence="15" id="KW-1185">Reference proteome</keyword>
<dbReference type="Pfam" id="PF20259">
    <property type="entry name" value="tRNA_Me_trans_M"/>
    <property type="match status" value="1"/>
</dbReference>